<dbReference type="InterPro" id="IPR005119">
    <property type="entry name" value="LysR_subst-bd"/>
</dbReference>
<sequence length="299" mass="33969">MDELKRIGIFKRVVEAQSFSEAARQVGVAKSAVSKQISELEKEVGIRLLNRTTRSLSLTEAGEIYYRHSVEIINRSQIALDELRQYKDQPSGTLRVSSSVVFGASQLVPIIKELRDLYPQLKVDLLLDDRIINMVDDGVDLAIRIGWMKESNLVAKKIAETPMVLCASPEYLAQRSQVLRPEDLLSHNWISLSILNAPLRWSFWKNKREYTVQLHSEVKTNSASGVLAFIKDGQGIAAVAKFTAQEDLLRGNLETVLPDYQVKKLGIYAVYPHRDHVPAKVRVFMDFLEKRCQQADWCE</sequence>
<keyword evidence="7" id="KW-1185">Reference proteome</keyword>
<evidence type="ECO:0000256" key="4">
    <source>
        <dbReference type="ARBA" id="ARBA00023163"/>
    </source>
</evidence>
<evidence type="ECO:0000256" key="1">
    <source>
        <dbReference type="ARBA" id="ARBA00009437"/>
    </source>
</evidence>
<dbReference type="SUPFAM" id="SSF53850">
    <property type="entry name" value="Periplasmic binding protein-like II"/>
    <property type="match status" value="1"/>
</dbReference>
<accession>A0ABY7VPU7</accession>
<evidence type="ECO:0000313" key="7">
    <source>
        <dbReference type="Proteomes" id="UP001214250"/>
    </source>
</evidence>
<feature type="domain" description="HTH lysR-type" evidence="5">
    <location>
        <begin position="1"/>
        <end position="59"/>
    </location>
</feature>
<dbReference type="SUPFAM" id="SSF46785">
    <property type="entry name" value="Winged helix' DNA-binding domain"/>
    <property type="match status" value="1"/>
</dbReference>
<dbReference type="InterPro" id="IPR036388">
    <property type="entry name" value="WH-like_DNA-bd_sf"/>
</dbReference>
<dbReference type="CDD" id="cd08422">
    <property type="entry name" value="PBP2_CrgA_like"/>
    <property type="match status" value="1"/>
</dbReference>
<dbReference type="Gene3D" id="3.40.190.290">
    <property type="match status" value="1"/>
</dbReference>
<dbReference type="PANTHER" id="PTHR30537">
    <property type="entry name" value="HTH-TYPE TRANSCRIPTIONAL REGULATOR"/>
    <property type="match status" value="1"/>
</dbReference>
<protein>
    <submittedName>
        <fullName evidence="6">LysR family transcriptional regulator</fullName>
    </submittedName>
</protein>
<keyword evidence="3" id="KW-0238">DNA-binding</keyword>
<gene>
    <name evidence="6" type="ORF">PQO03_08475</name>
</gene>
<keyword evidence="2" id="KW-0805">Transcription regulation</keyword>
<evidence type="ECO:0000313" key="6">
    <source>
        <dbReference type="EMBL" id="WDE95749.1"/>
    </source>
</evidence>
<dbReference type="InterPro" id="IPR000847">
    <property type="entry name" value="LysR_HTH_N"/>
</dbReference>
<name>A0ABY7VPU7_9BACT</name>
<evidence type="ECO:0000256" key="2">
    <source>
        <dbReference type="ARBA" id="ARBA00023015"/>
    </source>
</evidence>
<dbReference type="RefSeq" id="WP_274149498.1">
    <property type="nucleotide sequence ID" value="NZ_CP117811.1"/>
</dbReference>
<comment type="similarity">
    <text evidence="1">Belongs to the LysR transcriptional regulatory family.</text>
</comment>
<proteinExistence type="inferred from homology"/>
<reference evidence="6 7" key="1">
    <citation type="submission" date="2023-02" db="EMBL/GenBank/DDBJ databases">
        <title>Genome sequence of Lentisphaera profundi SAORIC-696.</title>
        <authorList>
            <person name="Kim e."/>
            <person name="Cho J.-C."/>
            <person name="Choi A."/>
            <person name="Kang I."/>
        </authorList>
    </citation>
    <scope>NUCLEOTIDE SEQUENCE [LARGE SCALE GENOMIC DNA]</scope>
    <source>
        <strain evidence="6 7">SAORIC-696</strain>
    </source>
</reference>
<evidence type="ECO:0000259" key="5">
    <source>
        <dbReference type="PROSITE" id="PS50931"/>
    </source>
</evidence>
<dbReference type="InterPro" id="IPR036390">
    <property type="entry name" value="WH_DNA-bd_sf"/>
</dbReference>
<dbReference type="PROSITE" id="PS50931">
    <property type="entry name" value="HTH_LYSR"/>
    <property type="match status" value="1"/>
</dbReference>
<dbReference type="Gene3D" id="1.10.10.10">
    <property type="entry name" value="Winged helix-like DNA-binding domain superfamily/Winged helix DNA-binding domain"/>
    <property type="match status" value="1"/>
</dbReference>
<dbReference type="Pfam" id="PF00126">
    <property type="entry name" value="HTH_1"/>
    <property type="match status" value="1"/>
</dbReference>
<dbReference type="Pfam" id="PF03466">
    <property type="entry name" value="LysR_substrate"/>
    <property type="match status" value="1"/>
</dbReference>
<organism evidence="6 7">
    <name type="scientific">Lentisphaera profundi</name>
    <dbReference type="NCBI Taxonomy" id="1658616"/>
    <lineage>
        <taxon>Bacteria</taxon>
        <taxon>Pseudomonadati</taxon>
        <taxon>Lentisphaerota</taxon>
        <taxon>Lentisphaeria</taxon>
        <taxon>Lentisphaerales</taxon>
        <taxon>Lentisphaeraceae</taxon>
        <taxon>Lentisphaera</taxon>
    </lineage>
</organism>
<dbReference type="InterPro" id="IPR058163">
    <property type="entry name" value="LysR-type_TF_proteobact-type"/>
</dbReference>
<keyword evidence="4" id="KW-0804">Transcription</keyword>
<dbReference type="EMBL" id="CP117811">
    <property type="protein sequence ID" value="WDE95749.1"/>
    <property type="molecule type" value="Genomic_DNA"/>
</dbReference>
<dbReference type="PANTHER" id="PTHR30537:SF5">
    <property type="entry name" value="HTH-TYPE TRANSCRIPTIONAL ACTIVATOR TTDR-RELATED"/>
    <property type="match status" value="1"/>
</dbReference>
<evidence type="ECO:0000256" key="3">
    <source>
        <dbReference type="ARBA" id="ARBA00023125"/>
    </source>
</evidence>
<dbReference type="Proteomes" id="UP001214250">
    <property type="component" value="Chromosome 1"/>
</dbReference>
<dbReference type="PRINTS" id="PR00039">
    <property type="entry name" value="HTHLYSR"/>
</dbReference>